<reference evidence="2 3" key="1">
    <citation type="journal article" date="2019" name="Int. J. Syst. Evol. Microbiol.">
        <title>The Global Catalogue of Microorganisms (GCM) 10K type strain sequencing project: providing services to taxonomists for standard genome sequencing and annotation.</title>
        <authorList>
            <consortium name="The Broad Institute Genomics Platform"/>
            <consortium name="The Broad Institute Genome Sequencing Center for Infectious Disease"/>
            <person name="Wu L."/>
            <person name="Ma J."/>
        </authorList>
    </citation>
    <scope>NUCLEOTIDE SEQUENCE [LARGE SCALE GENOMIC DNA]</scope>
    <source>
        <strain evidence="2 3">GX26</strain>
    </source>
</reference>
<sequence length="187" mass="20683">MHGIVMKTLKDFVVEEYDAATWRAIQEEAGLGGKLYVPVSEYDDAEALALVGAASELSGEDEADLLYAFGRYIVEPLVETYGVHVERDWSGLDLLANVETYIHEALRAKRLSEFTPPALQAKRLEDDLAVVRYGSDRQLCMLGEGIIDGVGAYYGESYDITHETCQLDGDAHCDLVVRRVQVDAVAH</sequence>
<organism evidence="2 3">
    <name type="scientific">Halorubellus litoreus</name>
    <dbReference type="NCBI Taxonomy" id="755308"/>
    <lineage>
        <taxon>Archaea</taxon>
        <taxon>Methanobacteriati</taxon>
        <taxon>Methanobacteriota</taxon>
        <taxon>Stenosarchaea group</taxon>
        <taxon>Halobacteria</taxon>
        <taxon>Halobacteriales</taxon>
        <taxon>Halorubellaceae</taxon>
        <taxon>Halorubellus</taxon>
    </lineage>
</organism>
<proteinExistence type="predicted"/>
<evidence type="ECO:0000259" key="1">
    <source>
        <dbReference type="Pfam" id="PF07700"/>
    </source>
</evidence>
<dbReference type="AlphaFoldDB" id="A0ABD5VGP9"/>
<evidence type="ECO:0000313" key="3">
    <source>
        <dbReference type="Proteomes" id="UP001596395"/>
    </source>
</evidence>
<name>A0ABD5VGP9_9EURY</name>
<dbReference type="InterPro" id="IPR024096">
    <property type="entry name" value="NO_sig/Golgi_transp_ligand-bd"/>
</dbReference>
<dbReference type="Gene3D" id="3.90.1520.10">
    <property type="entry name" value="H-NOX domain"/>
    <property type="match status" value="1"/>
</dbReference>
<accession>A0ABD5VGP9</accession>
<dbReference type="InterPro" id="IPR011644">
    <property type="entry name" value="Heme_NO-bd"/>
</dbReference>
<dbReference type="Proteomes" id="UP001596395">
    <property type="component" value="Unassembled WGS sequence"/>
</dbReference>
<feature type="domain" description="Heme NO-binding" evidence="1">
    <location>
        <begin position="2"/>
        <end position="162"/>
    </location>
</feature>
<dbReference type="RefSeq" id="WP_336350306.1">
    <property type="nucleotide sequence ID" value="NZ_JAZAQL010000002.1"/>
</dbReference>
<comment type="caution">
    <text evidence="2">The sequence shown here is derived from an EMBL/GenBank/DDBJ whole genome shotgun (WGS) entry which is preliminary data.</text>
</comment>
<dbReference type="Pfam" id="PF07700">
    <property type="entry name" value="HNOB"/>
    <property type="match status" value="1"/>
</dbReference>
<dbReference type="SUPFAM" id="SSF111126">
    <property type="entry name" value="Ligand-binding domain in the NO signalling and Golgi transport"/>
    <property type="match status" value="1"/>
</dbReference>
<gene>
    <name evidence="2" type="ORF">ACFQGB_10765</name>
</gene>
<protein>
    <submittedName>
        <fullName evidence="2">Heme NO-binding domain-containing protein</fullName>
    </submittedName>
</protein>
<dbReference type="InterPro" id="IPR038158">
    <property type="entry name" value="H-NOX_domain_sf"/>
</dbReference>
<dbReference type="EMBL" id="JBHSXN010000002">
    <property type="protein sequence ID" value="MFC6953345.1"/>
    <property type="molecule type" value="Genomic_DNA"/>
</dbReference>
<keyword evidence="3" id="KW-1185">Reference proteome</keyword>
<evidence type="ECO:0000313" key="2">
    <source>
        <dbReference type="EMBL" id="MFC6953345.1"/>
    </source>
</evidence>